<protein>
    <submittedName>
        <fullName evidence="6">Competence protein ComFA</fullName>
    </submittedName>
</protein>
<evidence type="ECO:0000256" key="1">
    <source>
        <dbReference type="ARBA" id="ARBA00022741"/>
    </source>
</evidence>
<evidence type="ECO:0000313" key="6">
    <source>
        <dbReference type="EMBL" id="CCI82760.1"/>
    </source>
</evidence>
<dbReference type="SMART" id="SM00490">
    <property type="entry name" value="HELICc"/>
    <property type="match status" value="1"/>
</dbReference>
<keyword evidence="2" id="KW-0067">ATP-binding</keyword>
<dbReference type="GO" id="GO:0005524">
    <property type="term" value="F:ATP binding"/>
    <property type="evidence" value="ECO:0007669"/>
    <property type="project" value="UniProtKB-KW"/>
</dbReference>
<evidence type="ECO:0000313" key="7">
    <source>
        <dbReference type="Proteomes" id="UP000009320"/>
    </source>
</evidence>
<dbReference type="SUPFAM" id="SSF52540">
    <property type="entry name" value="P-loop containing nucleoside triphosphate hydrolases"/>
    <property type="match status" value="1"/>
</dbReference>
<dbReference type="GO" id="GO:0006310">
    <property type="term" value="P:DNA recombination"/>
    <property type="evidence" value="ECO:0007669"/>
    <property type="project" value="TreeGrafter"/>
</dbReference>
<dbReference type="SMART" id="SM00487">
    <property type="entry name" value="DEXDc"/>
    <property type="match status" value="1"/>
</dbReference>
<evidence type="ECO:0000256" key="3">
    <source>
        <dbReference type="ARBA" id="ARBA00023125"/>
    </source>
</evidence>
<dbReference type="RefSeq" id="WP_008471932.1">
    <property type="nucleotide sequence ID" value="NZ_AYZP01000001.1"/>
</dbReference>
<dbReference type="InterPro" id="IPR006935">
    <property type="entry name" value="Helicase/UvrB_N"/>
</dbReference>
<evidence type="ECO:0000259" key="5">
    <source>
        <dbReference type="PROSITE" id="PS51194"/>
    </source>
</evidence>
<dbReference type="InterPro" id="IPR027417">
    <property type="entry name" value="P-loop_NTPase"/>
</dbReference>
<keyword evidence="1" id="KW-0547">Nucleotide-binding</keyword>
<keyword evidence="7" id="KW-1185">Reference proteome</keyword>
<dbReference type="Pfam" id="PF00271">
    <property type="entry name" value="Helicase_C"/>
    <property type="match status" value="1"/>
</dbReference>
<dbReference type="PROSITE" id="PS51194">
    <property type="entry name" value="HELICASE_CTER"/>
    <property type="match status" value="1"/>
</dbReference>
<dbReference type="GO" id="GO:0006270">
    <property type="term" value="P:DNA replication initiation"/>
    <property type="evidence" value="ECO:0007669"/>
    <property type="project" value="TreeGrafter"/>
</dbReference>
<dbReference type="PANTHER" id="PTHR30580:SF1">
    <property type="entry name" value="COMF OPERON PROTEIN 1"/>
    <property type="match status" value="1"/>
</dbReference>
<dbReference type="Pfam" id="PF04851">
    <property type="entry name" value="ResIII"/>
    <property type="match status" value="1"/>
</dbReference>
<dbReference type="GO" id="GO:0016787">
    <property type="term" value="F:hydrolase activity"/>
    <property type="evidence" value="ECO:0007669"/>
    <property type="project" value="InterPro"/>
</dbReference>
<proteinExistence type="predicted"/>
<name>I7KI78_9LACO</name>
<dbReference type="GO" id="GO:0006302">
    <property type="term" value="P:double-strand break repair"/>
    <property type="evidence" value="ECO:0007669"/>
    <property type="project" value="TreeGrafter"/>
</dbReference>
<dbReference type="STRING" id="1423758.FC41_GL000456"/>
<dbReference type="InterPro" id="IPR014001">
    <property type="entry name" value="Helicase_ATP-bd"/>
</dbReference>
<feature type="domain" description="Helicase C-terminal" evidence="5">
    <location>
        <begin position="287"/>
        <end position="422"/>
    </location>
</feature>
<dbReference type="Proteomes" id="UP000009320">
    <property type="component" value="Unassembled WGS sequence"/>
</dbReference>
<gene>
    <name evidence="6" type="ORF">BN55_08765</name>
</gene>
<feature type="domain" description="Helicase ATP-binding" evidence="4">
    <location>
        <begin position="101"/>
        <end position="253"/>
    </location>
</feature>
<accession>I7KI78</accession>
<dbReference type="EMBL" id="CAKE01000035">
    <property type="protein sequence ID" value="CCI82760.1"/>
    <property type="molecule type" value="Genomic_DNA"/>
</dbReference>
<dbReference type="InterPro" id="IPR001650">
    <property type="entry name" value="Helicase_C-like"/>
</dbReference>
<dbReference type="AlphaFoldDB" id="I7KI78"/>
<dbReference type="PROSITE" id="PS51192">
    <property type="entry name" value="HELICASE_ATP_BIND_1"/>
    <property type="match status" value="1"/>
</dbReference>
<comment type="caution">
    <text evidence="6">The sequence shown here is derived from an EMBL/GenBank/DDBJ whole genome shotgun (WGS) entry which is preliminary data.</text>
</comment>
<evidence type="ECO:0000256" key="2">
    <source>
        <dbReference type="ARBA" id="ARBA00022840"/>
    </source>
</evidence>
<dbReference type="Gene3D" id="3.40.50.300">
    <property type="entry name" value="P-loop containing nucleotide triphosphate hydrolases"/>
    <property type="match status" value="2"/>
</dbReference>
<dbReference type="eggNOG" id="COG4098">
    <property type="taxonomic scope" value="Bacteria"/>
</dbReference>
<sequence length="422" mass="48544">MSKMYGRQCVGSQINDNINVEFEKVPAMKNGICQRCNQASQAFLPNKERYCRNCIGLGRICENDYLYRNQNSKKYDSLPNGGLTWRGKLTEAQEKVSRELIQSFVDKKDHLVHAVTGAGKTEMLFGVIKECLKQGKRVAIATPRIDVVDELYPRFCEAFACAEIGKYHGREFHEPDDEQFIICTTHQLLKFYRAFDLLVIDEVDSFPFHEDPVLHFGAQQAAKVSGSRFYLTATPDENLLKRAKSHKIGYSLLNRRFHGGLLPVPKNQFYLRPFISKNKLHPKLKAQVEKIIKTKKPLLVFIPRVAQLPAYHQIFKKNFSDLKIDSVHAADKKRQEKVLRFRNQELDILLTTTILERGVTFKSVQVIVVAADDGIYNTPSLVQIAGRVGRNKNDRSGLVLFCYHRYTKSLREANYQIRKMNR</sequence>
<dbReference type="PANTHER" id="PTHR30580">
    <property type="entry name" value="PRIMOSOMAL PROTEIN N"/>
    <property type="match status" value="1"/>
</dbReference>
<dbReference type="GeneID" id="82847981"/>
<dbReference type="GO" id="GO:0043138">
    <property type="term" value="F:3'-5' DNA helicase activity"/>
    <property type="evidence" value="ECO:0007669"/>
    <property type="project" value="TreeGrafter"/>
</dbReference>
<dbReference type="CDD" id="cd17925">
    <property type="entry name" value="DEXDc_ComFA"/>
    <property type="match status" value="1"/>
</dbReference>
<evidence type="ECO:0000259" key="4">
    <source>
        <dbReference type="PROSITE" id="PS51192"/>
    </source>
</evidence>
<reference evidence="6 7" key="1">
    <citation type="submission" date="2012-06" db="EMBL/GenBank/DDBJ databases">
        <title>Draft Genome Sequence of Lactobacillus hominis Strain CRBIP 24.179T, isolated from human intestine.</title>
        <authorList>
            <person name="Cousin S."/>
            <person name="Ma L."/>
            <person name="Bizet C."/>
            <person name="Loux V."/>
            <person name="Bouchier C."/>
            <person name="Clermont D."/>
            <person name="Creno S."/>
        </authorList>
    </citation>
    <scope>NUCLEOTIDE SEQUENCE [LARGE SCALE GENOMIC DNA]</scope>
    <source>
        <strain evidence="7">CRBIP 24.179T</strain>
    </source>
</reference>
<keyword evidence="3" id="KW-0238">DNA-binding</keyword>
<dbReference type="GO" id="GO:0003677">
    <property type="term" value="F:DNA binding"/>
    <property type="evidence" value="ECO:0007669"/>
    <property type="project" value="UniProtKB-KW"/>
</dbReference>
<organism evidence="6 7">
    <name type="scientific">Lactobacillus hominis DSM 23910 = CRBIP 24.179</name>
    <dbReference type="NCBI Taxonomy" id="1423758"/>
    <lineage>
        <taxon>Bacteria</taxon>
        <taxon>Bacillati</taxon>
        <taxon>Bacillota</taxon>
        <taxon>Bacilli</taxon>
        <taxon>Lactobacillales</taxon>
        <taxon>Lactobacillaceae</taxon>
        <taxon>Lactobacillus</taxon>
    </lineage>
</organism>